<keyword evidence="3" id="KW-0677">Repeat</keyword>
<dbReference type="CDD" id="cd00143">
    <property type="entry name" value="PP2Cc"/>
    <property type="match status" value="1"/>
</dbReference>
<dbReference type="KEGG" id="pco:PHACADRAFT_259045"/>
<dbReference type="Pfam" id="PF13855">
    <property type="entry name" value="LRR_8"/>
    <property type="match status" value="1"/>
</dbReference>
<accession>K5VTR3</accession>
<evidence type="ECO:0000256" key="3">
    <source>
        <dbReference type="ARBA" id="ARBA00022737"/>
    </source>
</evidence>
<dbReference type="GeneID" id="18917282"/>
<dbReference type="PANTHER" id="PTHR48051">
    <property type="match status" value="1"/>
</dbReference>
<gene>
    <name evidence="7" type="ORF">PHACADRAFT_259045</name>
</gene>
<dbReference type="EMBL" id="JH930473">
    <property type="protein sequence ID" value="EKM54878.1"/>
    <property type="molecule type" value="Genomic_DNA"/>
</dbReference>
<dbReference type="SUPFAM" id="SSF55073">
    <property type="entry name" value="Nucleotide cyclase"/>
    <property type="match status" value="1"/>
</dbReference>
<dbReference type="InterPro" id="IPR036457">
    <property type="entry name" value="PPM-type-like_dom_sf"/>
</dbReference>
<dbReference type="PANTHER" id="PTHR48051:SF1">
    <property type="entry name" value="RAS SUPPRESSOR PROTEIN 1"/>
    <property type="match status" value="1"/>
</dbReference>
<keyword evidence="8" id="KW-1185">Reference proteome</keyword>
<keyword evidence="1" id="KW-0433">Leucine-rich repeat</keyword>
<evidence type="ECO:0000256" key="1">
    <source>
        <dbReference type="ARBA" id="ARBA00022614"/>
    </source>
</evidence>
<dbReference type="PROSITE" id="PS51450">
    <property type="entry name" value="LRR"/>
    <property type="match status" value="4"/>
</dbReference>
<dbReference type="InterPro" id="IPR001611">
    <property type="entry name" value="Leu-rich_rpt"/>
</dbReference>
<sequence>MEGIVDFDKYYMLQRGGIYENAPSSPSSGLESSAYSSAFTSDGSSSHHYHHASTSSLPSAPHGIFSNPNPFQPPAGGVKRKIGLHSWEHRNISPKNPAQFPASASVPTIRGHEDSLWKAPESWAVEPKTGIDEEVAEGTSSEGEDVSRPRSPVGRRNRRKRYTLSVSGRPRRSNDDHDDPYPVRIYRRDNTYHVATISLKSTVTELVPYLNNKMLLDTNREMHRLYLKERGRERLLAMTEKPANIVRRRLEQAGWDPVDDFRALAGEDIQYLMKFVYKSNVLGPADDDLIFNDFEHVDLAARALKTVPVILYSHAENIVSLNLSRNPMLEIPLDFIQLCASLRVLRLQNMSMKKVPQSVRHCENLHRLDLSCNRIVDLKDAGLDYISGLRSLKLQNNGMEKLPWYFPRLKSLRELNISNNKFKELPDVVCRLTNLIDLDISFNLIADLPEEIGNLEHLEKLITVGNQISRFPRGAQGLRKLRFLDCRRNMISDLATVCLLPKVETIMADHNTVHALDLSFGPSLQSLDASHNDITQLTLLPGLLEAQPFAMVMLDISHAKLSSLDGLALAQLTSLRTLKVDHNSIRALPDSIGELAQLRHLSCANNQLFTFPETIARLQNLETLEAHNNSLDKLPPTIWECSKLELINLTSNLLGDINNPIIFDVTASSSASISLSPGTPLLNGYGERKPSSASSLGRGAPPLVASLKRLYLGENRLTEDHLHPLTLLRELRVLNLSFNHIQVIPNAFLTNLQHLEELYLSGNMLTALPTEDLPSLSNLRVLYLNGNKLQSLPQELGKIRELQVLDVGSNVLKYNINNWEFDWNWNFNTNLRYLNLSGNKRLEIRPDHKAAPFKDGSDRKLADFSELKELKILGLMDVTTTFAPNIPDDNEDRRVRTSLSEVSNMAYGIADTLGQNLSMFDLVQPEFRGRENEAIFAMFGRASHIGSNNRLSKWLHDNYPAALLREIERLDEREETVADAMRRSFLKLNKGLHDWLFARDTRRPSTVSADNATSTPSVDYSSLRSGASGIVLYFVNRTLYVANAGNALAVISRQGTAELLSHKHDPFDRQETARIRAAEGWVSPKGFVNDEIDVSRSFGFYYLFPIVNARPDVITWELSELDEFVIIGNRGLWDFVSHQTAVDIARSSRDNPMIAAQKLRDFAISYGAEGTTMIMVISVSDLFGLGPSRSRQHTFDSCISLDIEVPRPLRRQNKDEITDRDVSRLDDAIPPIPPPQGHVALVFTDIRNSTHLWEANGGMQTAISYHNTLLRRQLRFCGGYEVKTEGDAFMCSFPTAMAALWWCLNVQIQLTQLPWPLEILECEDGKEIRDKEGKLVARGLSVRMGIHCGNPIPDPDPTTHRMDYLGPVVNRASRISGIAQGGQIAVSADVIREINASVFESESRTEHSHLQPPKAVEAIIRLGLKIIPVGEVKLKGLEAPESISLVYPHELAGRHDLESLRTDSLSGSRVQFSVQQMKELALLCVRLEALTTSRVFRPLPVRKSSTVKTADEVRQDPNPVFVYGNPEVLLPAIDKASDAELMLLLDSLSCRIENALASLTLRQIIALNKSDGGDVSARRSGAAFDVRTLQQLLSFLLPLSP</sequence>
<dbReference type="GO" id="GO:0035556">
    <property type="term" value="P:intracellular signal transduction"/>
    <property type="evidence" value="ECO:0007669"/>
    <property type="project" value="InterPro"/>
</dbReference>
<protein>
    <recommendedName>
        <fullName evidence="9">Adenylate cyclase</fullName>
    </recommendedName>
</protein>
<dbReference type="HOGENOM" id="CLU_000430_1_1_1"/>
<dbReference type="PROSITE" id="PS51746">
    <property type="entry name" value="PPM_2"/>
    <property type="match status" value="1"/>
</dbReference>
<dbReference type="Proteomes" id="UP000008370">
    <property type="component" value="Unassembled WGS sequence"/>
</dbReference>
<dbReference type="GO" id="GO:0005737">
    <property type="term" value="C:cytoplasm"/>
    <property type="evidence" value="ECO:0007669"/>
    <property type="project" value="TreeGrafter"/>
</dbReference>
<dbReference type="SUPFAM" id="SSF81606">
    <property type="entry name" value="PP2C-like"/>
    <property type="match status" value="1"/>
</dbReference>
<evidence type="ECO:0008006" key="9">
    <source>
        <dbReference type="Google" id="ProtNLM"/>
    </source>
</evidence>
<reference evidence="7 8" key="1">
    <citation type="journal article" date="2012" name="BMC Genomics">
        <title>Comparative genomics of the white-rot fungi, Phanerochaete carnosa and P. chrysosporium, to elucidate the genetic basis of the distinct wood types they colonize.</title>
        <authorList>
            <person name="Suzuki H."/>
            <person name="MacDonald J."/>
            <person name="Syed K."/>
            <person name="Salamov A."/>
            <person name="Hori C."/>
            <person name="Aerts A."/>
            <person name="Henrissat B."/>
            <person name="Wiebenga A."/>
            <person name="vanKuyk P.A."/>
            <person name="Barry K."/>
            <person name="Lindquist E."/>
            <person name="LaButti K."/>
            <person name="Lapidus A."/>
            <person name="Lucas S."/>
            <person name="Coutinho P."/>
            <person name="Gong Y."/>
            <person name="Samejima M."/>
            <person name="Mahadevan R."/>
            <person name="Abou-Zaid M."/>
            <person name="de Vries R.P."/>
            <person name="Igarashi K."/>
            <person name="Yadav J.S."/>
            <person name="Grigoriev I.V."/>
            <person name="Master E.R."/>
        </authorList>
    </citation>
    <scope>NUCLEOTIDE SEQUENCE [LARGE SCALE GENOMIC DNA]</scope>
    <source>
        <strain evidence="7 8">HHB-10118-sp</strain>
    </source>
</reference>
<dbReference type="GO" id="GO:0046872">
    <property type="term" value="F:metal ion binding"/>
    <property type="evidence" value="ECO:0007669"/>
    <property type="project" value="UniProtKB-KW"/>
</dbReference>
<dbReference type="Pfam" id="PF00481">
    <property type="entry name" value="PP2C"/>
    <property type="match status" value="1"/>
</dbReference>
<dbReference type="Gene3D" id="3.80.10.10">
    <property type="entry name" value="Ribonuclease Inhibitor"/>
    <property type="match status" value="3"/>
</dbReference>
<dbReference type="InParanoid" id="K5VTR3"/>
<dbReference type="SUPFAM" id="SSF52075">
    <property type="entry name" value="Outer arm dynein light chain 1"/>
    <property type="match status" value="1"/>
</dbReference>
<feature type="domain" description="PPM-type phosphatase" evidence="6">
    <location>
        <begin position="906"/>
        <end position="1179"/>
    </location>
</feature>
<feature type="compositionally biased region" description="Low complexity" evidence="4">
    <location>
        <begin position="24"/>
        <end position="56"/>
    </location>
</feature>
<dbReference type="CDD" id="cd07302">
    <property type="entry name" value="CHD"/>
    <property type="match status" value="1"/>
</dbReference>
<dbReference type="SMART" id="SM00332">
    <property type="entry name" value="PP2Cc"/>
    <property type="match status" value="1"/>
</dbReference>
<dbReference type="InterPro" id="IPR050216">
    <property type="entry name" value="LRR_domain-containing"/>
</dbReference>
<dbReference type="InterPro" id="IPR003591">
    <property type="entry name" value="Leu-rich_rpt_typical-subtyp"/>
</dbReference>
<evidence type="ECO:0000313" key="7">
    <source>
        <dbReference type="EMBL" id="EKM54878.1"/>
    </source>
</evidence>
<dbReference type="GO" id="GO:0009190">
    <property type="term" value="P:cyclic nucleotide biosynthetic process"/>
    <property type="evidence" value="ECO:0007669"/>
    <property type="project" value="InterPro"/>
</dbReference>
<feature type="compositionally biased region" description="Basic residues" evidence="4">
    <location>
        <begin position="153"/>
        <end position="162"/>
    </location>
</feature>
<name>K5VTR3_PHACS</name>
<dbReference type="InterPro" id="IPR029787">
    <property type="entry name" value="Nucleotide_cyclase"/>
</dbReference>
<dbReference type="InterPro" id="IPR001932">
    <property type="entry name" value="PPM-type_phosphatase-like_dom"/>
</dbReference>
<dbReference type="Gene3D" id="3.30.70.1230">
    <property type="entry name" value="Nucleotide cyclase"/>
    <property type="match status" value="1"/>
</dbReference>
<evidence type="ECO:0000313" key="8">
    <source>
        <dbReference type="Proteomes" id="UP000008370"/>
    </source>
</evidence>
<dbReference type="SMART" id="SM00369">
    <property type="entry name" value="LRR_TYP"/>
    <property type="match status" value="11"/>
</dbReference>
<dbReference type="STRING" id="650164.K5VTR3"/>
<evidence type="ECO:0000259" key="5">
    <source>
        <dbReference type="PROSITE" id="PS50125"/>
    </source>
</evidence>
<dbReference type="Pfam" id="PF23598">
    <property type="entry name" value="LRR_14"/>
    <property type="match status" value="1"/>
</dbReference>
<dbReference type="Pfam" id="PF23010">
    <property type="entry name" value="RA_3"/>
    <property type="match status" value="1"/>
</dbReference>
<dbReference type="Pfam" id="PF00211">
    <property type="entry name" value="Guanylate_cyc"/>
    <property type="match status" value="1"/>
</dbReference>
<dbReference type="Gene3D" id="3.60.40.10">
    <property type="entry name" value="PPM-type phosphatase domain"/>
    <property type="match status" value="1"/>
</dbReference>
<dbReference type="FunCoup" id="K5VTR3">
    <property type="interactions" value="91"/>
</dbReference>
<evidence type="ECO:0000256" key="2">
    <source>
        <dbReference type="ARBA" id="ARBA00022723"/>
    </source>
</evidence>
<feature type="domain" description="Guanylate cyclase" evidence="5">
    <location>
        <begin position="1240"/>
        <end position="1376"/>
    </location>
</feature>
<dbReference type="RefSeq" id="XP_007397553.1">
    <property type="nucleotide sequence ID" value="XM_007397491.1"/>
</dbReference>
<feature type="region of interest" description="Disordered" evidence="4">
    <location>
        <begin position="134"/>
        <end position="182"/>
    </location>
</feature>
<feature type="compositionally biased region" description="Basic and acidic residues" evidence="4">
    <location>
        <begin position="172"/>
        <end position="182"/>
    </location>
</feature>
<dbReference type="SMART" id="SM00364">
    <property type="entry name" value="LRR_BAC"/>
    <property type="match status" value="8"/>
</dbReference>
<proteinExistence type="predicted"/>
<dbReference type="SUPFAM" id="SSF52058">
    <property type="entry name" value="L domain-like"/>
    <property type="match status" value="1"/>
</dbReference>
<evidence type="ECO:0000256" key="4">
    <source>
        <dbReference type="SAM" id="MobiDB-lite"/>
    </source>
</evidence>
<feature type="region of interest" description="Disordered" evidence="4">
    <location>
        <begin position="21"/>
        <end position="79"/>
    </location>
</feature>
<dbReference type="InterPro" id="IPR055414">
    <property type="entry name" value="LRR_R13L4/SHOC2-like"/>
</dbReference>
<dbReference type="SMART" id="SM00044">
    <property type="entry name" value="CYCc"/>
    <property type="match status" value="1"/>
</dbReference>
<dbReference type="OrthoDB" id="2021138at2759"/>
<dbReference type="SMART" id="SM00365">
    <property type="entry name" value="LRR_SD22"/>
    <property type="match status" value="4"/>
</dbReference>
<dbReference type="InterPro" id="IPR001054">
    <property type="entry name" value="A/G_cyclase"/>
</dbReference>
<keyword evidence="2" id="KW-0479">Metal-binding</keyword>
<dbReference type="PROSITE" id="PS50125">
    <property type="entry name" value="GUANYLATE_CYCLASE_2"/>
    <property type="match status" value="1"/>
</dbReference>
<dbReference type="InterPro" id="IPR055071">
    <property type="entry name" value="RA_PHLPP-like"/>
</dbReference>
<organism evidence="7 8">
    <name type="scientific">Phanerochaete carnosa (strain HHB-10118-sp)</name>
    <name type="common">White-rot fungus</name>
    <name type="synonym">Peniophora carnosa</name>
    <dbReference type="NCBI Taxonomy" id="650164"/>
    <lineage>
        <taxon>Eukaryota</taxon>
        <taxon>Fungi</taxon>
        <taxon>Dikarya</taxon>
        <taxon>Basidiomycota</taxon>
        <taxon>Agaricomycotina</taxon>
        <taxon>Agaricomycetes</taxon>
        <taxon>Polyporales</taxon>
        <taxon>Phanerochaetaceae</taxon>
        <taxon>Phanerochaete</taxon>
    </lineage>
</organism>
<dbReference type="InterPro" id="IPR032675">
    <property type="entry name" value="LRR_dom_sf"/>
</dbReference>
<evidence type="ECO:0000259" key="6">
    <source>
        <dbReference type="PROSITE" id="PS51746"/>
    </source>
</evidence>
<dbReference type="FunFam" id="3.80.10.10:FF:001164">
    <property type="entry name" value="GH01279p"/>
    <property type="match status" value="1"/>
</dbReference>